<dbReference type="AlphaFoldDB" id="A0A7R8CWG7"/>
<dbReference type="EMBL" id="HG994584">
    <property type="protein sequence ID" value="CAF2952199.1"/>
    <property type="molecule type" value="Genomic_DNA"/>
</dbReference>
<reference evidence="1" key="1">
    <citation type="submission" date="2021-02" db="EMBL/GenBank/DDBJ databases">
        <authorList>
            <person name="Bekaert M."/>
        </authorList>
    </citation>
    <scope>NUCLEOTIDE SEQUENCE</scope>
    <source>
        <strain evidence="1">IoA-00</strain>
    </source>
</reference>
<sequence>MSFCICILLAVSGSEKLFSDRARSICYHVWPVKVREISIRSSFYHQDSPQGLGVHLESETKELPQVVTARLARFTVQLSMFNFKIKLVEGAEISHANAFSRGPFDEPLTVGDEVDMVMCNLLTDSGSCGEDILKAYDNDKKTTSSHECCKVKSLPQEEELFMYQE</sequence>
<dbReference type="Proteomes" id="UP000675881">
    <property type="component" value="Chromosome 5"/>
</dbReference>
<evidence type="ECO:0000313" key="1">
    <source>
        <dbReference type="EMBL" id="CAF2952199.1"/>
    </source>
</evidence>
<evidence type="ECO:0000313" key="2">
    <source>
        <dbReference type="Proteomes" id="UP000675881"/>
    </source>
</evidence>
<accession>A0A7R8CWG7</accession>
<organism evidence="1 2">
    <name type="scientific">Lepeophtheirus salmonis</name>
    <name type="common">Salmon louse</name>
    <name type="synonym">Caligus salmonis</name>
    <dbReference type="NCBI Taxonomy" id="72036"/>
    <lineage>
        <taxon>Eukaryota</taxon>
        <taxon>Metazoa</taxon>
        <taxon>Ecdysozoa</taxon>
        <taxon>Arthropoda</taxon>
        <taxon>Crustacea</taxon>
        <taxon>Multicrustacea</taxon>
        <taxon>Hexanauplia</taxon>
        <taxon>Copepoda</taxon>
        <taxon>Siphonostomatoida</taxon>
        <taxon>Caligidae</taxon>
        <taxon>Lepeophtheirus</taxon>
    </lineage>
</organism>
<name>A0A7R8CWG7_LEPSM</name>
<proteinExistence type="predicted"/>
<keyword evidence="2" id="KW-1185">Reference proteome</keyword>
<gene>
    <name evidence="1" type="ORF">LSAA_9941</name>
</gene>
<protein>
    <submittedName>
        <fullName evidence="1">(salmon louse) hypothetical protein</fullName>
    </submittedName>
</protein>